<keyword evidence="2" id="KW-1185">Reference proteome</keyword>
<dbReference type="Proteomes" id="UP001239111">
    <property type="component" value="Chromosome 4"/>
</dbReference>
<proteinExistence type="predicted"/>
<evidence type="ECO:0000313" key="2">
    <source>
        <dbReference type="Proteomes" id="UP001239111"/>
    </source>
</evidence>
<sequence length="371" mass="42513">MIDLSFRFDLYKSEPKLSRRAKRSLRNALRSNVWTNDSVDLVKFMNSEYYGEIKIGSPAQTFNVMFDTTWADSWLPSSHCAWTEVVCRIHNRYDGSKSSSYIPNGRLINMSYISMEGMLSTDTFHLAHVKLDNQTFMEATRIPMMPFIQYKSDGIIGLAFESKAIFKDVTPFFYNLIKQEVIKENIFTFYMNRDATTTRAGKVIFGATDRKHMKPGTNTTLSVIEKSFWKIEIDSIAASKNKTTYPISGKCEAIFDSSSNVIEGPAENITAINYMMNAVYVPGINKYAVNCREYAKLPDIHFVLNGNDFSIQSKYYVQRLTVENIEACFSPFVPNADSRIKYWSLGGAFMMEFYTEFDLDREVVNVGQTVF</sequence>
<evidence type="ECO:0000313" key="1">
    <source>
        <dbReference type="EMBL" id="KAJ8667427.1"/>
    </source>
</evidence>
<reference evidence="1" key="1">
    <citation type="submission" date="2023-04" db="EMBL/GenBank/DDBJ databases">
        <title>A chromosome-level genome assembly of the parasitoid wasp Eretmocerus hayati.</title>
        <authorList>
            <person name="Zhong Y."/>
            <person name="Liu S."/>
            <person name="Liu Y."/>
        </authorList>
    </citation>
    <scope>NUCLEOTIDE SEQUENCE</scope>
    <source>
        <strain evidence="1">ZJU_SS_LIU_2023</strain>
    </source>
</reference>
<dbReference type="EMBL" id="CM056744">
    <property type="protein sequence ID" value="KAJ8667427.1"/>
    <property type="molecule type" value="Genomic_DNA"/>
</dbReference>
<accession>A0ACC2N8H7</accession>
<protein>
    <submittedName>
        <fullName evidence="1">Uncharacterized protein</fullName>
    </submittedName>
</protein>
<organism evidence="1 2">
    <name type="scientific">Eretmocerus hayati</name>
    <dbReference type="NCBI Taxonomy" id="131215"/>
    <lineage>
        <taxon>Eukaryota</taxon>
        <taxon>Metazoa</taxon>
        <taxon>Ecdysozoa</taxon>
        <taxon>Arthropoda</taxon>
        <taxon>Hexapoda</taxon>
        <taxon>Insecta</taxon>
        <taxon>Pterygota</taxon>
        <taxon>Neoptera</taxon>
        <taxon>Endopterygota</taxon>
        <taxon>Hymenoptera</taxon>
        <taxon>Apocrita</taxon>
        <taxon>Proctotrupomorpha</taxon>
        <taxon>Chalcidoidea</taxon>
        <taxon>Aphelinidae</taxon>
        <taxon>Aphelininae</taxon>
        <taxon>Eretmocerus</taxon>
    </lineage>
</organism>
<comment type="caution">
    <text evidence="1">The sequence shown here is derived from an EMBL/GenBank/DDBJ whole genome shotgun (WGS) entry which is preliminary data.</text>
</comment>
<name>A0ACC2N8H7_9HYME</name>
<gene>
    <name evidence="1" type="ORF">QAD02_009090</name>
</gene>